<sequence length="81" mass="9455">MPSSVIRAMRYAPSLETLEIDFRADRGLYRYFDVAPEEWLAFHTAPSKGTYLNEVFKAKNYRFAKITDGSWLSDTALEIWE</sequence>
<dbReference type="HOGENOM" id="CLU_174765_1_0_0"/>
<accession>E8V3S3</accession>
<feature type="domain" description="KTSC" evidence="1">
    <location>
        <begin position="3"/>
        <end position="59"/>
    </location>
</feature>
<name>E8V3S3_TERSS</name>
<keyword evidence="3" id="KW-1185">Reference proteome</keyword>
<organism evidence="2 3">
    <name type="scientific">Terriglobus saanensis (strain ATCC BAA-1853 / DSM 23119 / SP1PR4)</name>
    <dbReference type="NCBI Taxonomy" id="401053"/>
    <lineage>
        <taxon>Bacteria</taxon>
        <taxon>Pseudomonadati</taxon>
        <taxon>Acidobacteriota</taxon>
        <taxon>Terriglobia</taxon>
        <taxon>Terriglobales</taxon>
        <taxon>Acidobacteriaceae</taxon>
        <taxon>Terriglobus</taxon>
    </lineage>
</organism>
<proteinExistence type="predicted"/>
<dbReference type="OrthoDB" id="122795at2"/>
<evidence type="ECO:0000313" key="3">
    <source>
        <dbReference type="Proteomes" id="UP000006844"/>
    </source>
</evidence>
<dbReference type="EMBL" id="CP002467">
    <property type="protein sequence ID" value="ADV84760.1"/>
    <property type="molecule type" value="Genomic_DNA"/>
</dbReference>
<dbReference type="InterPro" id="IPR025309">
    <property type="entry name" value="KTSC_dom"/>
</dbReference>
<gene>
    <name evidence="2" type="ordered locus">AciPR4_4011</name>
</gene>
<evidence type="ECO:0000259" key="1">
    <source>
        <dbReference type="Pfam" id="PF13619"/>
    </source>
</evidence>
<evidence type="ECO:0000313" key="2">
    <source>
        <dbReference type="EMBL" id="ADV84760.1"/>
    </source>
</evidence>
<dbReference type="eggNOG" id="ENOG5030IMF">
    <property type="taxonomic scope" value="Bacteria"/>
</dbReference>
<dbReference type="AlphaFoldDB" id="E8V3S3"/>
<dbReference type="KEGG" id="tsa:AciPR4_4011"/>
<dbReference type="Proteomes" id="UP000006844">
    <property type="component" value="Chromosome"/>
</dbReference>
<dbReference type="STRING" id="401053.AciPR4_4011"/>
<protein>
    <submittedName>
        <fullName evidence="2">Imidazoleglycerol-phosphate synthase</fullName>
    </submittedName>
</protein>
<dbReference type="Pfam" id="PF13619">
    <property type="entry name" value="KTSC"/>
    <property type="match status" value="1"/>
</dbReference>
<reference evidence="2 3" key="1">
    <citation type="journal article" date="2012" name="Stand. Genomic Sci.">
        <title>Complete genome sequence of Terriglobus saanensis type strain SP1PR4(T), an Acidobacteria from tundra soil.</title>
        <authorList>
            <person name="Rawat S.R."/>
            <person name="Mannisto M.K."/>
            <person name="Starovoytov V."/>
            <person name="Goodwin L."/>
            <person name="Nolan M."/>
            <person name="Hauser L."/>
            <person name="Land M."/>
            <person name="Davenport K.W."/>
            <person name="Woyke T."/>
            <person name="Haggblom M.M."/>
        </authorList>
    </citation>
    <scope>NUCLEOTIDE SEQUENCE</scope>
    <source>
        <strain evidence="3">ATCC BAA-1853 / DSM 23119 / SP1PR4</strain>
    </source>
</reference>